<feature type="region of interest" description="Disordered" evidence="6">
    <location>
        <begin position="364"/>
        <end position="384"/>
    </location>
</feature>
<dbReference type="InterPro" id="IPR011990">
    <property type="entry name" value="TPR-like_helical_dom_sf"/>
</dbReference>
<keyword evidence="9" id="KW-1185">Reference proteome</keyword>
<keyword evidence="2 5" id="KW-0863">Zinc-finger</keyword>
<keyword evidence="3" id="KW-0862">Zinc</keyword>
<evidence type="ECO:0000313" key="8">
    <source>
        <dbReference type="EMBL" id="EJK44790.1"/>
    </source>
</evidence>
<dbReference type="PROSITE" id="PS50865">
    <property type="entry name" value="ZF_MYND_2"/>
    <property type="match status" value="1"/>
</dbReference>
<keyword evidence="1" id="KW-0479">Metal-binding</keyword>
<protein>
    <recommendedName>
        <fullName evidence="7">MYND-type domain-containing protein</fullName>
    </recommendedName>
</protein>
<dbReference type="PANTHER" id="PTHR11102">
    <property type="entry name" value="SEL-1-LIKE PROTEIN"/>
    <property type="match status" value="1"/>
</dbReference>
<dbReference type="Pfam" id="PF08238">
    <property type="entry name" value="Sel1"/>
    <property type="match status" value="3"/>
</dbReference>
<dbReference type="InterPro" id="IPR006597">
    <property type="entry name" value="Sel1-like"/>
</dbReference>
<evidence type="ECO:0000313" key="9">
    <source>
        <dbReference type="Proteomes" id="UP000266841"/>
    </source>
</evidence>
<reference evidence="8 9" key="1">
    <citation type="journal article" date="2012" name="Genome Biol.">
        <title>Genome and low-iron response of an oceanic diatom adapted to chronic iron limitation.</title>
        <authorList>
            <person name="Lommer M."/>
            <person name="Specht M."/>
            <person name="Roy A.S."/>
            <person name="Kraemer L."/>
            <person name="Andreson R."/>
            <person name="Gutowska M.A."/>
            <person name="Wolf J."/>
            <person name="Bergner S.V."/>
            <person name="Schilhabel M.B."/>
            <person name="Klostermeier U.C."/>
            <person name="Beiko R.G."/>
            <person name="Rosenstiel P."/>
            <person name="Hippler M."/>
            <person name="Laroche J."/>
        </authorList>
    </citation>
    <scope>NUCLEOTIDE SEQUENCE [LARGE SCALE GENOMIC DNA]</scope>
    <source>
        <strain evidence="8 9">CCMP1005</strain>
    </source>
</reference>
<dbReference type="PANTHER" id="PTHR11102:SF160">
    <property type="entry name" value="ERAD-ASSOCIATED E3 UBIQUITIN-PROTEIN LIGASE COMPONENT HRD3"/>
    <property type="match status" value="1"/>
</dbReference>
<comment type="similarity">
    <text evidence="4">Belongs to the sel-1 family.</text>
</comment>
<dbReference type="InterPro" id="IPR002893">
    <property type="entry name" value="Znf_MYND"/>
</dbReference>
<evidence type="ECO:0000256" key="1">
    <source>
        <dbReference type="ARBA" id="ARBA00022723"/>
    </source>
</evidence>
<name>K0QZV5_THAOC</name>
<evidence type="ECO:0000256" key="4">
    <source>
        <dbReference type="ARBA" id="ARBA00038101"/>
    </source>
</evidence>
<dbReference type="Gene3D" id="1.25.40.10">
    <property type="entry name" value="Tetratricopeptide repeat domain"/>
    <property type="match status" value="1"/>
</dbReference>
<accession>K0QZV5</accession>
<evidence type="ECO:0000259" key="7">
    <source>
        <dbReference type="PROSITE" id="PS50865"/>
    </source>
</evidence>
<dbReference type="GO" id="GO:0008270">
    <property type="term" value="F:zinc ion binding"/>
    <property type="evidence" value="ECO:0007669"/>
    <property type="project" value="UniProtKB-KW"/>
</dbReference>
<dbReference type="SUPFAM" id="SSF81901">
    <property type="entry name" value="HCP-like"/>
    <property type="match status" value="1"/>
</dbReference>
<evidence type="ECO:0000256" key="5">
    <source>
        <dbReference type="PROSITE-ProRule" id="PRU00134"/>
    </source>
</evidence>
<proteinExistence type="inferred from homology"/>
<comment type="caution">
    <text evidence="8">The sequence shown here is derived from an EMBL/GenBank/DDBJ whole genome shotgun (WGS) entry which is preliminary data.</text>
</comment>
<evidence type="ECO:0000256" key="3">
    <source>
        <dbReference type="ARBA" id="ARBA00022833"/>
    </source>
</evidence>
<dbReference type="OrthoDB" id="2394868at2759"/>
<dbReference type="SUPFAM" id="SSF144232">
    <property type="entry name" value="HIT/MYND zinc finger-like"/>
    <property type="match status" value="1"/>
</dbReference>
<dbReference type="eggNOG" id="ENOG502RZ2E">
    <property type="taxonomic scope" value="Eukaryota"/>
</dbReference>
<organism evidence="8 9">
    <name type="scientific">Thalassiosira oceanica</name>
    <name type="common">Marine diatom</name>
    <dbReference type="NCBI Taxonomy" id="159749"/>
    <lineage>
        <taxon>Eukaryota</taxon>
        <taxon>Sar</taxon>
        <taxon>Stramenopiles</taxon>
        <taxon>Ochrophyta</taxon>
        <taxon>Bacillariophyta</taxon>
        <taxon>Coscinodiscophyceae</taxon>
        <taxon>Thalassiosirophycidae</taxon>
        <taxon>Thalassiosirales</taxon>
        <taxon>Thalassiosiraceae</taxon>
        <taxon>Thalassiosira</taxon>
    </lineage>
</organism>
<dbReference type="Pfam" id="PF01753">
    <property type="entry name" value="zf-MYND"/>
    <property type="match status" value="1"/>
</dbReference>
<dbReference type="Proteomes" id="UP000266841">
    <property type="component" value="Unassembled WGS sequence"/>
</dbReference>
<evidence type="ECO:0000256" key="2">
    <source>
        <dbReference type="ARBA" id="ARBA00022771"/>
    </source>
</evidence>
<sequence length="384" mass="42159">MRFNSLTPDQQKQAETVRAVTVWIDLITFITAGLGRTDLSGHNTPAGVKEETNTVTPRHKRCTACIYLQTYNLLIMNCVPCDGADGDGAGDEACANCGKLGSDAVRLKNCTACLLVKYCGVDCQRAHRKQHKKACKQRAAELKDEQLYSQGLERPEVDCCPICTLPIPLPTDQHSGFNVCCMKRICHGCDFAAAKRGMVDCPFCRTPEPDNNAAVLEMIQGRVAKKDPAAISLLGQKYFQGDLGLQKDVQKAVELYTEAAELGSIGALSNLGVAYHRGDGVQQDKEKSVEFSTKAAMQGHVESRFNLGCHDLHKGNHDRAVRHFQISAKMGHKISLDAIKKMLMAGVATKEQYTQALKGYQKAMEEMKSHGRDEAKSLREKQGL</sequence>
<dbReference type="AlphaFoldDB" id="K0QZV5"/>
<dbReference type="Gene3D" id="6.10.140.2220">
    <property type="match status" value="1"/>
</dbReference>
<evidence type="ECO:0000256" key="6">
    <source>
        <dbReference type="SAM" id="MobiDB-lite"/>
    </source>
</evidence>
<dbReference type="SMART" id="SM00671">
    <property type="entry name" value="SEL1"/>
    <property type="match status" value="3"/>
</dbReference>
<dbReference type="PROSITE" id="PS01360">
    <property type="entry name" value="ZF_MYND_1"/>
    <property type="match status" value="1"/>
</dbReference>
<dbReference type="EMBL" id="AGNL01049210">
    <property type="protein sequence ID" value="EJK44790.1"/>
    <property type="molecule type" value="Genomic_DNA"/>
</dbReference>
<feature type="domain" description="MYND-type" evidence="7">
    <location>
        <begin position="94"/>
        <end position="135"/>
    </location>
</feature>
<dbReference type="InterPro" id="IPR050767">
    <property type="entry name" value="Sel1_AlgK"/>
</dbReference>
<gene>
    <name evidence="8" type="ORF">THAOC_36642</name>
</gene>